<gene>
    <name evidence="2" type="ORF">CR513_58401</name>
</gene>
<dbReference type="Pfam" id="PF03732">
    <property type="entry name" value="Retrotrans_gag"/>
    <property type="match status" value="1"/>
</dbReference>
<organism evidence="2 3">
    <name type="scientific">Mucuna pruriens</name>
    <name type="common">Velvet bean</name>
    <name type="synonym">Dolichos pruriens</name>
    <dbReference type="NCBI Taxonomy" id="157652"/>
    <lineage>
        <taxon>Eukaryota</taxon>
        <taxon>Viridiplantae</taxon>
        <taxon>Streptophyta</taxon>
        <taxon>Embryophyta</taxon>
        <taxon>Tracheophyta</taxon>
        <taxon>Spermatophyta</taxon>
        <taxon>Magnoliopsida</taxon>
        <taxon>eudicotyledons</taxon>
        <taxon>Gunneridae</taxon>
        <taxon>Pentapetalae</taxon>
        <taxon>rosids</taxon>
        <taxon>fabids</taxon>
        <taxon>Fabales</taxon>
        <taxon>Fabaceae</taxon>
        <taxon>Papilionoideae</taxon>
        <taxon>50 kb inversion clade</taxon>
        <taxon>NPAAA clade</taxon>
        <taxon>indigoferoid/millettioid clade</taxon>
        <taxon>Phaseoleae</taxon>
        <taxon>Mucuna</taxon>
    </lineage>
</organism>
<dbReference type="OrthoDB" id="686606at2759"/>
<protein>
    <recommendedName>
        <fullName evidence="1">Retrotransposon gag domain-containing protein</fullName>
    </recommendedName>
</protein>
<feature type="non-terminal residue" evidence="2">
    <location>
        <position position="1"/>
    </location>
</feature>
<comment type="caution">
    <text evidence="2">The sequence shown here is derived from an EMBL/GenBank/DDBJ whole genome shotgun (WGS) entry which is preliminary data.</text>
</comment>
<accession>A0A371EB19</accession>
<evidence type="ECO:0000259" key="1">
    <source>
        <dbReference type="Pfam" id="PF03732"/>
    </source>
</evidence>
<dbReference type="PANTHER" id="PTHR33223">
    <property type="entry name" value="CCHC-TYPE DOMAIN-CONTAINING PROTEIN"/>
    <property type="match status" value="1"/>
</dbReference>
<name>A0A371EB19_MUCPR</name>
<keyword evidence="3" id="KW-1185">Reference proteome</keyword>
<dbReference type="InterPro" id="IPR005162">
    <property type="entry name" value="Retrotrans_gag_dom"/>
</dbReference>
<dbReference type="AlphaFoldDB" id="A0A371EB19"/>
<dbReference type="Proteomes" id="UP000257109">
    <property type="component" value="Unassembled WGS sequence"/>
</dbReference>
<sequence>MLYAADLCLVSDVILPIDFKTLKFDKYKGSACLQTHLAMYCKKIAAYVQEDKILIHCFQDSLSGVALSWYVSLERGRIKTWKDLAEAFLKQYKYNKEMAPDWSCLQNMTKRDQEGFKEYAQNWREVATSVQPPLTEKEMVSTFIDTLSSPFYEIVVGSVSSSFADLVMIGERVEVGLKRGKFTLNTSHVGFAKRATQERKKGEVNAVITDMTLGYGRGKPLHIQVGKEGPSTIKIAPTTPIYLPYQLANATRANADVDAKPVNKRNTPRTLDPVLVPYVELLKTLLEKKLRVKQGPNIKNNPLLEHGSSTVNSIKHEQYGDESIVVLDEEAMENSLRLPCMIDRTEGGARRIEGGRIAIVEVAIVREDESPLPKLLVICYNPTTQKKLPLIILIPKPKYTDSHAIPWKYQEGEAMPK</sequence>
<dbReference type="PANTHER" id="PTHR33223:SF8">
    <property type="entry name" value="OS04G0172440 PROTEIN"/>
    <property type="match status" value="1"/>
</dbReference>
<evidence type="ECO:0000313" key="2">
    <source>
        <dbReference type="EMBL" id="RDX63194.1"/>
    </source>
</evidence>
<dbReference type="EMBL" id="QJKJ01015036">
    <property type="protein sequence ID" value="RDX63194.1"/>
    <property type="molecule type" value="Genomic_DNA"/>
</dbReference>
<feature type="domain" description="Retrotransposon gag" evidence="1">
    <location>
        <begin position="60"/>
        <end position="147"/>
    </location>
</feature>
<proteinExistence type="predicted"/>
<reference evidence="2" key="1">
    <citation type="submission" date="2018-05" db="EMBL/GenBank/DDBJ databases">
        <title>Draft genome of Mucuna pruriens seed.</title>
        <authorList>
            <person name="Nnadi N.E."/>
            <person name="Vos R."/>
            <person name="Hasami M.H."/>
            <person name="Devisetty U.K."/>
            <person name="Aguiy J.C."/>
        </authorList>
    </citation>
    <scope>NUCLEOTIDE SEQUENCE [LARGE SCALE GENOMIC DNA]</scope>
    <source>
        <strain evidence="2">JCA_2017</strain>
    </source>
</reference>
<evidence type="ECO:0000313" key="3">
    <source>
        <dbReference type="Proteomes" id="UP000257109"/>
    </source>
</evidence>